<keyword evidence="1" id="KW-0675">Receptor</keyword>
<proteinExistence type="predicted"/>
<dbReference type="AlphaFoldDB" id="A0A2P2NDB4"/>
<organism evidence="1">
    <name type="scientific">Rhizophora mucronata</name>
    <name type="common">Asiatic mangrove</name>
    <dbReference type="NCBI Taxonomy" id="61149"/>
    <lineage>
        <taxon>Eukaryota</taxon>
        <taxon>Viridiplantae</taxon>
        <taxon>Streptophyta</taxon>
        <taxon>Embryophyta</taxon>
        <taxon>Tracheophyta</taxon>
        <taxon>Spermatophyta</taxon>
        <taxon>Magnoliopsida</taxon>
        <taxon>eudicotyledons</taxon>
        <taxon>Gunneridae</taxon>
        <taxon>Pentapetalae</taxon>
        <taxon>rosids</taxon>
        <taxon>fabids</taxon>
        <taxon>Malpighiales</taxon>
        <taxon>Rhizophoraceae</taxon>
        <taxon>Rhizophora</taxon>
    </lineage>
</organism>
<keyword evidence="1" id="KW-0808">Transferase</keyword>
<reference evidence="1" key="1">
    <citation type="submission" date="2018-02" db="EMBL/GenBank/DDBJ databases">
        <title>Rhizophora mucronata_Transcriptome.</title>
        <authorList>
            <person name="Meera S.P."/>
            <person name="Sreeshan A."/>
            <person name="Augustine A."/>
        </authorList>
    </citation>
    <scope>NUCLEOTIDE SEQUENCE</scope>
    <source>
        <tissue evidence="1">Leaf</tissue>
    </source>
</reference>
<keyword evidence="1" id="KW-0418">Kinase</keyword>
<protein>
    <submittedName>
        <fullName evidence="1">Putative leucine-rich repeat receptor-like protein kinase At1g35710 isoform X2</fullName>
    </submittedName>
</protein>
<dbReference type="EMBL" id="GGEC01059971">
    <property type="protein sequence ID" value="MBX40455.1"/>
    <property type="molecule type" value="Transcribed_RNA"/>
</dbReference>
<evidence type="ECO:0000313" key="1">
    <source>
        <dbReference type="EMBL" id="MBX40455.1"/>
    </source>
</evidence>
<name>A0A2P2NDB4_RHIMU</name>
<accession>A0A2P2NDB4</accession>
<dbReference type="GO" id="GO:0016301">
    <property type="term" value="F:kinase activity"/>
    <property type="evidence" value="ECO:0007669"/>
    <property type="project" value="UniProtKB-KW"/>
</dbReference>
<sequence>MVNRHIDEGIGPVNMLWLRSKRLNGLKCPRL</sequence>